<feature type="compositionally biased region" description="Pro residues" evidence="1">
    <location>
        <begin position="21"/>
        <end position="35"/>
    </location>
</feature>
<protein>
    <submittedName>
        <fullName evidence="2">Uncharacterized protein</fullName>
    </submittedName>
</protein>
<dbReference type="EMBL" id="NPHW01005332">
    <property type="protein sequence ID" value="OXV06865.1"/>
    <property type="molecule type" value="Genomic_DNA"/>
</dbReference>
<feature type="region of interest" description="Disordered" evidence="1">
    <location>
        <begin position="1"/>
        <end position="42"/>
    </location>
</feature>
<sequence length="183" mass="19548">MQLSYSFSNSTLSSPSRSSLPPSPPPPPPPPPPSPNDTLLDITPRKSSLSIAIGMSASCAFPSWPNRSSLLSADSDSVVSSYLSDEDLFPAGTPSSSSVNEELGIAVPVIGVPDLTIEEQIQMIRAAAEEDEQRGRFLAHVHAHARAQEYRAAQLAAAKRENAKRRPVVEKKRTSSPTKNSSS</sequence>
<dbReference type="AlphaFoldDB" id="A0A232LRS8"/>
<comment type="caution">
    <text evidence="2">The sequence shown here is derived from an EMBL/GenBank/DDBJ whole genome shotgun (WGS) entry which is preliminary data.</text>
</comment>
<name>A0A232LRS8_9EURO</name>
<gene>
    <name evidence="2" type="ORF">Egran_05368</name>
</gene>
<dbReference type="Proteomes" id="UP000243515">
    <property type="component" value="Unassembled WGS sequence"/>
</dbReference>
<reference evidence="2 3" key="1">
    <citation type="journal article" date="2015" name="Environ. Microbiol.">
        <title>Metagenome sequence of Elaphomyces granulatus from sporocarp tissue reveals Ascomycota ectomycorrhizal fingerprints of genome expansion and a Proteobacteria-rich microbiome.</title>
        <authorList>
            <person name="Quandt C.A."/>
            <person name="Kohler A."/>
            <person name="Hesse C.N."/>
            <person name="Sharpton T.J."/>
            <person name="Martin F."/>
            <person name="Spatafora J.W."/>
        </authorList>
    </citation>
    <scope>NUCLEOTIDE SEQUENCE [LARGE SCALE GENOMIC DNA]</scope>
    <source>
        <strain evidence="2 3">OSC145934</strain>
    </source>
</reference>
<proteinExistence type="predicted"/>
<organism evidence="2 3">
    <name type="scientific">Elaphomyces granulatus</name>
    <dbReference type="NCBI Taxonomy" id="519963"/>
    <lineage>
        <taxon>Eukaryota</taxon>
        <taxon>Fungi</taxon>
        <taxon>Dikarya</taxon>
        <taxon>Ascomycota</taxon>
        <taxon>Pezizomycotina</taxon>
        <taxon>Eurotiomycetes</taxon>
        <taxon>Eurotiomycetidae</taxon>
        <taxon>Eurotiales</taxon>
        <taxon>Elaphomycetaceae</taxon>
        <taxon>Elaphomyces</taxon>
    </lineage>
</organism>
<evidence type="ECO:0000313" key="3">
    <source>
        <dbReference type="Proteomes" id="UP000243515"/>
    </source>
</evidence>
<evidence type="ECO:0000313" key="2">
    <source>
        <dbReference type="EMBL" id="OXV06865.1"/>
    </source>
</evidence>
<keyword evidence="3" id="KW-1185">Reference proteome</keyword>
<evidence type="ECO:0000256" key="1">
    <source>
        <dbReference type="SAM" id="MobiDB-lite"/>
    </source>
</evidence>
<feature type="compositionally biased region" description="Low complexity" evidence="1">
    <location>
        <begin position="1"/>
        <end position="20"/>
    </location>
</feature>
<feature type="region of interest" description="Disordered" evidence="1">
    <location>
        <begin position="152"/>
        <end position="183"/>
    </location>
</feature>
<dbReference type="OrthoDB" id="5294241at2759"/>
<accession>A0A232LRS8</accession>